<accession>A0A0C2IBI0</accession>
<dbReference type="PANTHER" id="PTHR45913">
    <property type="entry name" value="EPM2A-INTERACTING PROTEIN 1"/>
    <property type="match status" value="1"/>
</dbReference>
<evidence type="ECO:0000313" key="1">
    <source>
        <dbReference type="EMBL" id="KII62683.1"/>
    </source>
</evidence>
<dbReference type="EMBL" id="JWZT01004899">
    <property type="protein sequence ID" value="KII62683.1"/>
    <property type="molecule type" value="Genomic_DNA"/>
</dbReference>
<dbReference type="Proteomes" id="UP000031668">
    <property type="component" value="Unassembled WGS sequence"/>
</dbReference>
<dbReference type="PANTHER" id="PTHR45913:SF5">
    <property type="entry name" value="GENERAL TRANSCRIPTION FACTOR II-I REPEAT DOMAIN-CONTAINING PROTEIN 2A-LIKE PROTEIN"/>
    <property type="match status" value="1"/>
</dbReference>
<evidence type="ECO:0000313" key="2">
    <source>
        <dbReference type="Proteomes" id="UP000031668"/>
    </source>
</evidence>
<protein>
    <recommendedName>
        <fullName evidence="3">HAT C-terminal dimerisation domain-containing protein</fullName>
    </recommendedName>
</protein>
<name>A0A0C2IBI0_THEKT</name>
<organism evidence="1 2">
    <name type="scientific">Thelohanellus kitauei</name>
    <name type="common">Myxosporean</name>
    <dbReference type="NCBI Taxonomy" id="669202"/>
    <lineage>
        <taxon>Eukaryota</taxon>
        <taxon>Metazoa</taxon>
        <taxon>Cnidaria</taxon>
        <taxon>Myxozoa</taxon>
        <taxon>Myxosporea</taxon>
        <taxon>Bivalvulida</taxon>
        <taxon>Platysporina</taxon>
        <taxon>Myxobolidae</taxon>
        <taxon>Thelohanellus</taxon>
    </lineage>
</organism>
<evidence type="ECO:0008006" key="3">
    <source>
        <dbReference type="Google" id="ProtNLM"/>
    </source>
</evidence>
<comment type="caution">
    <text evidence="1">The sequence shown here is derived from an EMBL/GenBank/DDBJ whole genome shotgun (WGS) entry which is preliminary data.</text>
</comment>
<sequence>MIRRVSDLASDVRRQVARHIHNYKYFSLAMDESTYISEIAQVAVFIRSLNDEFELITELLGLESIHETTKGSDLLETKALHNLTVFVQIVQQLYGQTIWMCGVVEKVSWSPSFEISFYYSPGSIVLRDIKFEACHGCGTELCQQNKRQNTELKRVQTISKYPAKCEFVVCDDWLNEMAFCIDITSHLNALNVNLQGKKKLFTDLCHSLKQKNGRILHIFSPDRPKSQLTLDSIEKRARFNESDTEHDNVVMCTNPYVFPNDKICLLEPNLQQEVIEVRYRCVIISNFMDIPACEQSFSTMNLIKNKQRSRRIDDYLVVRLTLAVANLNLDIDRLVSEHALITRDNANTN</sequence>
<gene>
    <name evidence="1" type="ORF">RF11_03483</name>
</gene>
<keyword evidence="2" id="KW-1185">Reference proteome</keyword>
<dbReference type="OrthoDB" id="1101576at2759"/>
<proteinExistence type="predicted"/>
<dbReference type="AlphaFoldDB" id="A0A0C2IBI0"/>
<reference evidence="1 2" key="1">
    <citation type="journal article" date="2014" name="Genome Biol. Evol.">
        <title>The genome of the myxosporean Thelohanellus kitauei shows adaptations to nutrient acquisition within its fish host.</title>
        <authorList>
            <person name="Yang Y."/>
            <person name="Xiong J."/>
            <person name="Zhou Z."/>
            <person name="Huo F."/>
            <person name="Miao W."/>
            <person name="Ran C."/>
            <person name="Liu Y."/>
            <person name="Zhang J."/>
            <person name="Feng J."/>
            <person name="Wang M."/>
            <person name="Wang M."/>
            <person name="Wang L."/>
            <person name="Yao B."/>
        </authorList>
    </citation>
    <scope>NUCLEOTIDE SEQUENCE [LARGE SCALE GENOMIC DNA]</scope>
    <source>
        <strain evidence="1">Wuqing</strain>
    </source>
</reference>